<dbReference type="InterPro" id="IPR002870">
    <property type="entry name" value="Peptidase_M12B_N"/>
</dbReference>
<dbReference type="Proteomes" id="UP000472272">
    <property type="component" value="Chromosome 17"/>
</dbReference>
<evidence type="ECO:0000313" key="22">
    <source>
        <dbReference type="Proteomes" id="UP000472272"/>
    </source>
</evidence>
<evidence type="ECO:0000256" key="2">
    <source>
        <dbReference type="ARBA" id="ARBA00004479"/>
    </source>
</evidence>
<dbReference type="Gene3D" id="3.40.390.10">
    <property type="entry name" value="Collagenase (Catalytic Domain)"/>
    <property type="match status" value="1"/>
</dbReference>
<keyword evidence="13" id="KW-1199">Hemostasis impairing toxin</keyword>
<dbReference type="OMA" id="RRESHCR"/>
<dbReference type="PROSITE" id="PS50214">
    <property type="entry name" value="DISINTEGRIN_2"/>
    <property type="match status" value="1"/>
</dbReference>
<feature type="binding site" evidence="16">
    <location>
        <position position="329"/>
    </location>
    <ligand>
        <name>Zn(2+)</name>
        <dbReference type="ChEBI" id="CHEBI:29105"/>
        <note>catalytic</note>
    </ligand>
</feature>
<dbReference type="InterPro" id="IPR036436">
    <property type="entry name" value="Disintegrin_dom_sf"/>
</dbReference>
<protein>
    <recommendedName>
        <fullName evidence="23">ADAM metallopeptidase domain 9</fullName>
    </recommendedName>
</protein>
<feature type="active site" evidence="16">
    <location>
        <position position="330"/>
    </location>
</feature>
<feature type="chain" id="PRO_5025443377" description="ADAM metallopeptidase domain 9" evidence="17">
    <location>
        <begin position="32"/>
        <end position="755"/>
    </location>
</feature>
<dbReference type="InterPro" id="IPR006586">
    <property type="entry name" value="ADAM_Cys-rich"/>
</dbReference>
<dbReference type="PANTHER" id="PTHR11905:SF120">
    <property type="entry name" value="DISINTEGRIN AND METALLOPROTEINASE DOMAIN-CONTAINING PROTEIN 1A"/>
    <property type="match status" value="1"/>
</dbReference>
<dbReference type="PROSITE" id="PS50026">
    <property type="entry name" value="EGF_3"/>
    <property type="match status" value="1"/>
</dbReference>
<evidence type="ECO:0000256" key="6">
    <source>
        <dbReference type="ARBA" id="ARBA00022692"/>
    </source>
</evidence>
<dbReference type="GO" id="GO:0004222">
    <property type="term" value="F:metalloendopeptidase activity"/>
    <property type="evidence" value="ECO:0007669"/>
    <property type="project" value="InterPro"/>
</dbReference>
<dbReference type="GO" id="GO:0046872">
    <property type="term" value="F:metal ion binding"/>
    <property type="evidence" value="ECO:0007669"/>
    <property type="project" value="UniProtKB-KW"/>
</dbReference>
<dbReference type="PROSITE" id="PS00427">
    <property type="entry name" value="DISINTEGRIN_1"/>
    <property type="match status" value="1"/>
</dbReference>
<sequence length="755" mass="84403">MARGSGGLHKWLVLQLTNPVILLGFLLPTSSFPAPEYTWYEVITPRQLVLLGGKAKKDDLSYILNVSGKGYVIQLKPRKDDFLVKNLPLFTYSSQGRRIESHPYIPVECYHEGHVDGVANSLVVLKTCSGLTGFLSIRDRNYGIEPFHNSSAFQHLLYLINEPKPCMCGMRAPVAKRQAEELERGTRRDPRHPKYIELYIVVDEKLFQFEGANETRMAYLILDIVNLMGVHFRVLHTSIVLIGLEIWNTGNPFEVTKDVGLLLNNFNSWRVNVLAKRMKHDTALLLTHQEFKHTLGKSYGNAICRPSYSAGVLSYLQKNPILFSRAMSHELGHHMGLEHDESNCVCGGYKTCVMHSYQAETNKFSNCSIHTFAELVLKGNLDCLANRPQKIPPIKHCGNGVLDKGEECDCGGTQRCRQNLCCNADCTLKPRAQCSSGPCCKNCHFRPSGDLCRIQINECDLPEYCSGKSEWCPNDVYMQDGTPCSKHDSHCYAKQCWTHNYLCTRIFGYEARAAPASCFQSRNTVGDEYGNCGRDWTKSTFVKCQPQDVKCGRIQCSNVRYVPSIPHYTVTPTELSGAGAGCWSVAYHGGTDFVDLGMVPDGTPCGPGKLCKNQTCIFRKKAVCDPNKQCSDRGVCNNRNNCHCNNGWAPPNCKFWGSGGSIDGGSPRQNWSTKVVKQAFETVIPLGVLTCLYGCSNLPRRESHCRGGTCFQVSMQRCAQLAMYSKGPLGVYKRTHTHTHTNTLVWRVYESVIAQ</sequence>
<evidence type="ECO:0000259" key="20">
    <source>
        <dbReference type="PROSITE" id="PS50215"/>
    </source>
</evidence>
<name>A0A670KPL4_PODMU</name>
<evidence type="ECO:0000256" key="13">
    <source>
        <dbReference type="ARBA" id="ARBA00023240"/>
    </source>
</evidence>
<organism evidence="21 22">
    <name type="scientific">Podarcis muralis</name>
    <name type="common">Wall lizard</name>
    <name type="synonym">Lacerta muralis</name>
    <dbReference type="NCBI Taxonomy" id="64176"/>
    <lineage>
        <taxon>Eukaryota</taxon>
        <taxon>Metazoa</taxon>
        <taxon>Chordata</taxon>
        <taxon>Craniata</taxon>
        <taxon>Vertebrata</taxon>
        <taxon>Euteleostomi</taxon>
        <taxon>Lepidosauria</taxon>
        <taxon>Squamata</taxon>
        <taxon>Bifurcata</taxon>
        <taxon>Unidentata</taxon>
        <taxon>Episquamata</taxon>
        <taxon>Laterata</taxon>
        <taxon>Lacertibaenia</taxon>
        <taxon>Lacertidae</taxon>
        <taxon>Podarcis</taxon>
    </lineage>
</organism>
<reference evidence="21" key="3">
    <citation type="submission" date="2025-09" db="UniProtKB">
        <authorList>
            <consortium name="Ensembl"/>
        </authorList>
    </citation>
    <scope>IDENTIFICATION</scope>
</reference>
<dbReference type="GO" id="GO:0005576">
    <property type="term" value="C:extracellular region"/>
    <property type="evidence" value="ECO:0007669"/>
    <property type="project" value="UniProtKB-SubCell"/>
</dbReference>
<dbReference type="Gene3D" id="4.10.70.10">
    <property type="entry name" value="Disintegrin domain"/>
    <property type="match status" value="1"/>
</dbReference>
<dbReference type="Pfam" id="PF01562">
    <property type="entry name" value="Pep_M12B_propep"/>
    <property type="match status" value="1"/>
</dbReference>
<dbReference type="CDD" id="cd04269">
    <property type="entry name" value="ZnMc_adamalysin_II_like"/>
    <property type="match status" value="1"/>
</dbReference>
<evidence type="ECO:0000256" key="9">
    <source>
        <dbReference type="ARBA" id="ARBA00022833"/>
    </source>
</evidence>
<dbReference type="InterPro" id="IPR024079">
    <property type="entry name" value="MetalloPept_cat_dom_sf"/>
</dbReference>
<evidence type="ECO:0000256" key="8">
    <source>
        <dbReference type="ARBA" id="ARBA00022801"/>
    </source>
</evidence>
<evidence type="ECO:0000256" key="14">
    <source>
        <dbReference type="PROSITE-ProRule" id="PRU00068"/>
    </source>
</evidence>
<dbReference type="AlphaFoldDB" id="A0A670KPL4"/>
<dbReference type="PANTHER" id="PTHR11905">
    <property type="entry name" value="ADAM A DISINTEGRIN AND METALLOPROTEASE DOMAIN"/>
    <property type="match status" value="1"/>
</dbReference>
<keyword evidence="15" id="KW-0245">EGF-like domain</keyword>
<dbReference type="InterPro" id="IPR001590">
    <property type="entry name" value="Peptidase_M12B"/>
</dbReference>
<keyword evidence="10" id="KW-1133">Transmembrane helix</keyword>
<feature type="domain" description="Peptidase M12B" evidence="20">
    <location>
        <begin position="194"/>
        <end position="388"/>
    </location>
</feature>
<evidence type="ECO:0000256" key="16">
    <source>
        <dbReference type="PROSITE-ProRule" id="PRU00276"/>
    </source>
</evidence>
<keyword evidence="22" id="KW-1185">Reference proteome</keyword>
<keyword evidence="8" id="KW-0378">Hydrolase</keyword>
<keyword evidence="7 16" id="KW-0479">Metal-binding</keyword>
<dbReference type="GeneTree" id="ENSGT00940000161067"/>
<evidence type="ECO:0000256" key="3">
    <source>
        <dbReference type="ARBA" id="ARBA00004613"/>
    </source>
</evidence>
<comment type="subcellular location">
    <subcellularLocation>
        <location evidence="2">Membrane</location>
        <topology evidence="2">Single-pass type I membrane protein</topology>
    </subcellularLocation>
    <subcellularLocation>
        <location evidence="3">Secreted</location>
    </subcellularLocation>
</comment>
<keyword evidence="5" id="KW-0800">Toxin</keyword>
<dbReference type="SMART" id="SM00608">
    <property type="entry name" value="ACR"/>
    <property type="match status" value="1"/>
</dbReference>
<dbReference type="GO" id="GO:1990913">
    <property type="term" value="C:sperm head plasma membrane"/>
    <property type="evidence" value="ECO:0007669"/>
    <property type="project" value="TreeGrafter"/>
</dbReference>
<dbReference type="PROSITE" id="PS50215">
    <property type="entry name" value="ADAM_MEPRO"/>
    <property type="match status" value="1"/>
</dbReference>
<dbReference type="GO" id="GO:0090729">
    <property type="term" value="F:toxin activity"/>
    <property type="evidence" value="ECO:0007669"/>
    <property type="project" value="UniProtKB-KW"/>
</dbReference>
<evidence type="ECO:0000256" key="1">
    <source>
        <dbReference type="ARBA" id="ARBA00001947"/>
    </source>
</evidence>
<evidence type="ECO:0000256" key="5">
    <source>
        <dbReference type="ARBA" id="ARBA00022656"/>
    </source>
</evidence>
<dbReference type="GO" id="GO:0006508">
    <property type="term" value="P:proteolysis"/>
    <property type="evidence" value="ECO:0007669"/>
    <property type="project" value="InterPro"/>
</dbReference>
<evidence type="ECO:0008006" key="23">
    <source>
        <dbReference type="Google" id="ProtNLM"/>
    </source>
</evidence>
<evidence type="ECO:0000256" key="10">
    <source>
        <dbReference type="ARBA" id="ARBA00022989"/>
    </source>
</evidence>
<feature type="disulfide bond" evidence="15">
    <location>
        <begin position="644"/>
        <end position="653"/>
    </location>
</feature>
<keyword evidence="4" id="KW-0964">Secreted</keyword>
<feature type="binding site" evidence="16">
    <location>
        <position position="333"/>
    </location>
    <ligand>
        <name>Zn(2+)</name>
        <dbReference type="ChEBI" id="CHEBI:29105"/>
        <note>catalytic</note>
    </ligand>
</feature>
<evidence type="ECO:0000256" key="11">
    <source>
        <dbReference type="ARBA" id="ARBA00023136"/>
    </source>
</evidence>
<dbReference type="PRINTS" id="PR00289">
    <property type="entry name" value="DISINTEGRIN"/>
</dbReference>
<dbReference type="InterPro" id="IPR018358">
    <property type="entry name" value="Disintegrin_CS"/>
</dbReference>
<dbReference type="FunFam" id="4.10.70.10:FF:000001">
    <property type="entry name" value="Disintegrin and metalloproteinase domain-containing protein 22"/>
    <property type="match status" value="1"/>
</dbReference>
<dbReference type="PROSITE" id="PS01186">
    <property type="entry name" value="EGF_2"/>
    <property type="match status" value="1"/>
</dbReference>
<keyword evidence="12 15" id="KW-1015">Disulfide bond</keyword>
<dbReference type="InterPro" id="IPR000742">
    <property type="entry name" value="EGF"/>
</dbReference>
<keyword evidence="11" id="KW-0472">Membrane</keyword>
<feature type="signal peptide" evidence="17">
    <location>
        <begin position="1"/>
        <end position="31"/>
    </location>
</feature>
<dbReference type="InterPro" id="IPR001762">
    <property type="entry name" value="Disintegrin_dom"/>
</dbReference>
<feature type="domain" description="EGF-like" evidence="18">
    <location>
        <begin position="620"/>
        <end position="654"/>
    </location>
</feature>
<keyword evidence="6" id="KW-0812">Transmembrane</keyword>
<dbReference type="GO" id="GO:0009897">
    <property type="term" value="C:external side of plasma membrane"/>
    <property type="evidence" value="ECO:0007669"/>
    <property type="project" value="TreeGrafter"/>
</dbReference>
<proteinExistence type="predicted"/>
<dbReference type="SUPFAM" id="SSF57552">
    <property type="entry name" value="Blood coagulation inhibitor (disintegrin)"/>
    <property type="match status" value="1"/>
</dbReference>
<comment type="cofactor">
    <cofactor evidence="1">
        <name>Zn(2+)</name>
        <dbReference type="ChEBI" id="CHEBI:29105"/>
    </cofactor>
</comment>
<dbReference type="Pfam" id="PF08516">
    <property type="entry name" value="ADAM_CR"/>
    <property type="match status" value="1"/>
</dbReference>
<evidence type="ECO:0000256" key="15">
    <source>
        <dbReference type="PROSITE-ProRule" id="PRU00076"/>
    </source>
</evidence>
<feature type="disulfide bond" evidence="14">
    <location>
        <begin position="452"/>
        <end position="472"/>
    </location>
</feature>
<reference evidence="21" key="2">
    <citation type="submission" date="2025-08" db="UniProtKB">
        <authorList>
            <consortium name="Ensembl"/>
        </authorList>
    </citation>
    <scope>IDENTIFICATION</scope>
</reference>
<dbReference type="InterPro" id="IPR034027">
    <property type="entry name" value="Reprolysin_adamalysin"/>
</dbReference>
<dbReference type="Pfam" id="PF00200">
    <property type="entry name" value="Disintegrin"/>
    <property type="match status" value="1"/>
</dbReference>
<keyword evidence="9 16" id="KW-0862">Zinc</keyword>
<evidence type="ECO:0000313" key="21">
    <source>
        <dbReference type="Ensembl" id="ENSPMRP00000037067.1"/>
    </source>
</evidence>
<dbReference type="FunFam" id="3.40.390.10:FF:000002">
    <property type="entry name" value="Disintegrin and metalloproteinase domain-containing protein 22"/>
    <property type="match status" value="1"/>
</dbReference>
<evidence type="ECO:0000256" key="7">
    <source>
        <dbReference type="ARBA" id="ARBA00022723"/>
    </source>
</evidence>
<evidence type="ECO:0000259" key="19">
    <source>
        <dbReference type="PROSITE" id="PS50214"/>
    </source>
</evidence>
<dbReference type="Ensembl" id="ENSPMRT00000039252.1">
    <property type="protein sequence ID" value="ENSPMRP00000037067.1"/>
    <property type="gene ID" value="ENSPMRG00000023866.1"/>
</dbReference>
<dbReference type="Pfam" id="PF01421">
    <property type="entry name" value="Reprolysin"/>
    <property type="match status" value="1"/>
</dbReference>
<accession>A0A670KPL4</accession>
<comment type="caution">
    <text evidence="15">Lacks conserved residue(s) required for the propagation of feature annotation.</text>
</comment>
<feature type="binding site" evidence="16">
    <location>
        <position position="339"/>
    </location>
    <ligand>
        <name>Zn(2+)</name>
        <dbReference type="ChEBI" id="CHEBI:29105"/>
        <note>catalytic</note>
    </ligand>
</feature>
<evidence type="ECO:0000259" key="18">
    <source>
        <dbReference type="PROSITE" id="PS50026"/>
    </source>
</evidence>
<dbReference type="SUPFAM" id="SSF55486">
    <property type="entry name" value="Metalloproteases ('zincins'), catalytic domain"/>
    <property type="match status" value="1"/>
</dbReference>
<evidence type="ECO:0000256" key="12">
    <source>
        <dbReference type="ARBA" id="ARBA00023157"/>
    </source>
</evidence>
<evidence type="ECO:0000256" key="17">
    <source>
        <dbReference type="SAM" id="SignalP"/>
    </source>
</evidence>
<dbReference type="GO" id="GO:0008584">
    <property type="term" value="P:male gonad development"/>
    <property type="evidence" value="ECO:0007669"/>
    <property type="project" value="TreeGrafter"/>
</dbReference>
<keyword evidence="17" id="KW-0732">Signal</keyword>
<dbReference type="SMART" id="SM00050">
    <property type="entry name" value="DISIN"/>
    <property type="match status" value="1"/>
</dbReference>
<reference evidence="21 22" key="1">
    <citation type="journal article" date="2019" name="Proc. Natl. Acad. Sci. U.S.A.">
        <title>Regulatory changes in pterin and carotenoid genes underlie balanced color polymorphisms in the wall lizard.</title>
        <authorList>
            <person name="Andrade P."/>
            <person name="Pinho C."/>
            <person name="Perez I de Lanuza G."/>
            <person name="Afonso S."/>
            <person name="Brejcha J."/>
            <person name="Rubin C.J."/>
            <person name="Wallerman O."/>
            <person name="Pereira P."/>
            <person name="Sabatino S.J."/>
            <person name="Bellati A."/>
            <person name="Pellitteri-Rosa D."/>
            <person name="Bosakova Z."/>
            <person name="Bunikis I."/>
            <person name="Carretero M.A."/>
            <person name="Feiner N."/>
            <person name="Marsik P."/>
            <person name="Pauperio F."/>
            <person name="Salvi D."/>
            <person name="Soler L."/>
            <person name="While G.M."/>
            <person name="Uller T."/>
            <person name="Font E."/>
            <person name="Andersson L."/>
            <person name="Carneiro M."/>
        </authorList>
    </citation>
    <scope>NUCLEOTIDE SEQUENCE</scope>
</reference>
<evidence type="ECO:0000256" key="4">
    <source>
        <dbReference type="ARBA" id="ARBA00022525"/>
    </source>
</evidence>
<feature type="domain" description="Disintegrin" evidence="19">
    <location>
        <begin position="394"/>
        <end position="480"/>
    </location>
</feature>